<evidence type="ECO:0000256" key="2">
    <source>
        <dbReference type="ARBA" id="ARBA00006275"/>
    </source>
</evidence>
<name>A0ABS3YX42_9BACT</name>
<comment type="caution">
    <text evidence="9">The sequence shown here is derived from an EMBL/GenBank/DDBJ whole genome shotgun (WGS) entry which is preliminary data.</text>
</comment>
<keyword evidence="10" id="KW-1185">Reference proteome</keyword>
<evidence type="ECO:0000313" key="10">
    <source>
        <dbReference type="Proteomes" id="UP000677244"/>
    </source>
</evidence>
<dbReference type="InterPro" id="IPR011990">
    <property type="entry name" value="TPR-like_helical_dom_sf"/>
</dbReference>
<comment type="subcellular location">
    <subcellularLocation>
        <location evidence="1">Cell outer membrane</location>
    </subcellularLocation>
</comment>
<accession>A0ABS3YX42</accession>
<organism evidence="9 10">
    <name type="scientific">Niastella soli</name>
    <dbReference type="NCBI Taxonomy" id="2821487"/>
    <lineage>
        <taxon>Bacteria</taxon>
        <taxon>Pseudomonadati</taxon>
        <taxon>Bacteroidota</taxon>
        <taxon>Chitinophagia</taxon>
        <taxon>Chitinophagales</taxon>
        <taxon>Chitinophagaceae</taxon>
        <taxon>Niastella</taxon>
    </lineage>
</organism>
<dbReference type="Proteomes" id="UP000677244">
    <property type="component" value="Unassembled WGS sequence"/>
</dbReference>
<comment type="similarity">
    <text evidence="2">Belongs to the SusD family.</text>
</comment>
<feature type="domain" description="SusD-like N-terminal" evidence="8">
    <location>
        <begin position="78"/>
        <end position="231"/>
    </location>
</feature>
<feature type="chain" id="PRO_5045919754" evidence="6">
    <location>
        <begin position="23"/>
        <end position="583"/>
    </location>
</feature>
<keyword evidence="3 6" id="KW-0732">Signal</keyword>
<reference evidence="9 10" key="1">
    <citation type="submission" date="2021-03" db="EMBL/GenBank/DDBJ databases">
        <title>Assistant Professor.</title>
        <authorList>
            <person name="Huq M.A."/>
        </authorList>
    </citation>
    <scope>NUCLEOTIDE SEQUENCE [LARGE SCALE GENOMIC DNA]</scope>
    <source>
        <strain evidence="9 10">MAH-29</strain>
    </source>
</reference>
<dbReference type="EMBL" id="JAGHKO010000004">
    <property type="protein sequence ID" value="MBO9202463.1"/>
    <property type="molecule type" value="Genomic_DNA"/>
</dbReference>
<dbReference type="Pfam" id="PF14322">
    <property type="entry name" value="SusD-like_3"/>
    <property type="match status" value="1"/>
</dbReference>
<evidence type="ECO:0000259" key="7">
    <source>
        <dbReference type="Pfam" id="PF07980"/>
    </source>
</evidence>
<evidence type="ECO:0000256" key="5">
    <source>
        <dbReference type="ARBA" id="ARBA00023237"/>
    </source>
</evidence>
<sequence>MKKPAIAVLLIAVLMALTTACKKTSFLDQTVTSSLDENSTFSDSSNAMQFLNNIYVNIGFATDPRRFTNTAGSFGAGLEAACDEAEGPNAASTNGFIQFATGSVNPTVVPDDAWKICYSNIRAVNQFLKHIPVIPFNNALKAQVSAEARFLRAWYYAMLMQHYGGVPLIGDTIYASANIIEVKRNTYKECVNYVLSELDAAAAVLPTTWTGAQYGRASRGACMAVKARVLLFAASPLFNKGGTAAGDANLASIVAYPDADPNRWQLAADAAKAVIALNAYQLFVDSTSKPGEPGFGFQELFTKRYNTEYILPRMMGDNKYLESLWDVPSRGGSGGSFPYQEMIDAFPMSNGLAITDPASGYDANNPYQHRDPRLGYSIMHDSTMRVTFGTNQPSPLQLYINTAVKPAVASSGDAVYKGTPTGLYIYKMVDPNVINNSVGATSRVLPLIRYAEIVLDFAEATNEAVGPATEVYQSIEAIRQRAGLRPWQLPAGLNQSQMRTVIQKERRLELAFEGFRFWDVRRWLIADQTENQTMHGMEVNRGPVVEYKPFVVRKHNFTRAMYLWPIPLSEIAKSPELLQNPLY</sequence>
<proteinExistence type="inferred from homology"/>
<feature type="domain" description="RagB/SusD" evidence="7">
    <location>
        <begin position="327"/>
        <end position="583"/>
    </location>
</feature>
<dbReference type="RefSeq" id="WP_209140509.1">
    <property type="nucleotide sequence ID" value="NZ_JAGHKO010000004.1"/>
</dbReference>
<evidence type="ECO:0000256" key="3">
    <source>
        <dbReference type="ARBA" id="ARBA00022729"/>
    </source>
</evidence>
<keyword evidence="5" id="KW-0998">Cell outer membrane</keyword>
<keyword evidence="4" id="KW-0472">Membrane</keyword>
<dbReference type="SUPFAM" id="SSF48452">
    <property type="entry name" value="TPR-like"/>
    <property type="match status" value="1"/>
</dbReference>
<feature type="signal peptide" evidence="6">
    <location>
        <begin position="1"/>
        <end position="22"/>
    </location>
</feature>
<protein>
    <submittedName>
        <fullName evidence="9">RagB/SusD family nutrient uptake outer membrane protein</fullName>
    </submittedName>
</protein>
<dbReference type="InterPro" id="IPR033985">
    <property type="entry name" value="SusD-like_N"/>
</dbReference>
<evidence type="ECO:0000256" key="1">
    <source>
        <dbReference type="ARBA" id="ARBA00004442"/>
    </source>
</evidence>
<evidence type="ECO:0000256" key="6">
    <source>
        <dbReference type="SAM" id="SignalP"/>
    </source>
</evidence>
<dbReference type="InterPro" id="IPR012944">
    <property type="entry name" value="SusD_RagB_dom"/>
</dbReference>
<gene>
    <name evidence="9" type="ORF">J7I42_19405</name>
</gene>
<evidence type="ECO:0000313" key="9">
    <source>
        <dbReference type="EMBL" id="MBO9202463.1"/>
    </source>
</evidence>
<evidence type="ECO:0000259" key="8">
    <source>
        <dbReference type="Pfam" id="PF14322"/>
    </source>
</evidence>
<dbReference type="PROSITE" id="PS51257">
    <property type="entry name" value="PROKAR_LIPOPROTEIN"/>
    <property type="match status" value="1"/>
</dbReference>
<evidence type="ECO:0000256" key="4">
    <source>
        <dbReference type="ARBA" id="ARBA00023136"/>
    </source>
</evidence>
<dbReference type="Gene3D" id="1.25.40.390">
    <property type="match status" value="1"/>
</dbReference>
<dbReference type="Pfam" id="PF07980">
    <property type="entry name" value="SusD_RagB"/>
    <property type="match status" value="1"/>
</dbReference>